<dbReference type="AlphaFoldDB" id="A0A4R3VSK6"/>
<proteinExistence type="predicted"/>
<evidence type="ECO:0000259" key="1">
    <source>
        <dbReference type="Pfam" id="PF03050"/>
    </source>
</evidence>
<organism evidence="2 3">
    <name type="scientific">Sphingobacterium alimentarium</name>
    <dbReference type="NCBI Taxonomy" id="797292"/>
    <lineage>
        <taxon>Bacteria</taxon>
        <taxon>Pseudomonadati</taxon>
        <taxon>Bacteroidota</taxon>
        <taxon>Sphingobacteriia</taxon>
        <taxon>Sphingobacteriales</taxon>
        <taxon>Sphingobacteriaceae</taxon>
        <taxon>Sphingobacterium</taxon>
    </lineage>
</organism>
<gene>
    <name evidence="2" type="ORF">EDC17_104736</name>
</gene>
<reference evidence="2 3" key="1">
    <citation type="submission" date="2019-03" db="EMBL/GenBank/DDBJ databases">
        <title>Genomic Encyclopedia of Type Strains, Phase IV (KMG-IV): sequencing the most valuable type-strain genomes for metagenomic binning, comparative biology and taxonomic classification.</title>
        <authorList>
            <person name="Goeker M."/>
        </authorList>
    </citation>
    <scope>NUCLEOTIDE SEQUENCE [LARGE SCALE GENOMIC DNA]</scope>
    <source>
        <strain evidence="2 3">DSM 22362</strain>
    </source>
</reference>
<dbReference type="NCBIfam" id="NF033517">
    <property type="entry name" value="transpos_IS66"/>
    <property type="match status" value="1"/>
</dbReference>
<sequence length="321" mass="37617">MKFPLSTRLPLYRQKQRFARENIQIPSSTIEGWTKQALQKLEPLYEQLVFDTKTKGYLQVDETVIKVLDSEKKGATHTGYYWVYHDPLDKTVLFDYNPSRGGIAAMPMLGNFKGYLQSDGYQVYEKFAKKNEVKHLACWAHARRYYERSLDNDKPRAEKALLIIQKLYAIERTAREEQLTADQIKKLRLQEALPLINKMGKWIFEEIKNTLPKSSIGKAMAYTYPRWDALSAYLYDGNLQIDNNLCENALRCVPMGRKNYLFAGSHEVAQRAAMIYSFFAICKKHDVNPFQWLKYTLQNIMTINHKNIKELYPQNYKNIIQ</sequence>
<accession>A0A4R3VSK6</accession>
<feature type="domain" description="Transposase IS66 central" evidence="1">
    <location>
        <begin position="8"/>
        <end position="270"/>
    </location>
</feature>
<evidence type="ECO:0000313" key="3">
    <source>
        <dbReference type="Proteomes" id="UP000295197"/>
    </source>
</evidence>
<dbReference type="InterPro" id="IPR052344">
    <property type="entry name" value="Transposase-related"/>
</dbReference>
<dbReference type="PANTHER" id="PTHR33678:SF1">
    <property type="entry name" value="BLL1576 PROTEIN"/>
    <property type="match status" value="1"/>
</dbReference>
<dbReference type="Pfam" id="PF03050">
    <property type="entry name" value="DDE_Tnp_IS66"/>
    <property type="match status" value="1"/>
</dbReference>
<protein>
    <submittedName>
        <fullName evidence="2">Transposase IS66 family protein</fullName>
    </submittedName>
</protein>
<dbReference type="Proteomes" id="UP000295197">
    <property type="component" value="Unassembled WGS sequence"/>
</dbReference>
<keyword evidence="3" id="KW-1185">Reference proteome</keyword>
<dbReference type="PANTHER" id="PTHR33678">
    <property type="entry name" value="BLL1576 PROTEIN"/>
    <property type="match status" value="1"/>
</dbReference>
<comment type="caution">
    <text evidence="2">The sequence shown here is derived from an EMBL/GenBank/DDBJ whole genome shotgun (WGS) entry which is preliminary data.</text>
</comment>
<name>A0A4R3VSK6_9SPHI</name>
<evidence type="ECO:0000313" key="2">
    <source>
        <dbReference type="EMBL" id="TCV08233.1"/>
    </source>
</evidence>
<dbReference type="EMBL" id="SMBZ01000047">
    <property type="protein sequence ID" value="TCV08233.1"/>
    <property type="molecule type" value="Genomic_DNA"/>
</dbReference>
<dbReference type="InterPro" id="IPR004291">
    <property type="entry name" value="Transposase_IS66_central"/>
</dbReference>